<feature type="active site" description="Proton acceptor" evidence="5">
    <location>
        <position position="55"/>
    </location>
</feature>
<feature type="active site" description="Proton donor" evidence="5">
    <location>
        <position position="304"/>
    </location>
</feature>
<evidence type="ECO:0000313" key="10">
    <source>
        <dbReference type="Proteomes" id="UP000075806"/>
    </source>
</evidence>
<dbReference type="CDD" id="cd18832">
    <property type="entry name" value="GH43_GsAbnA-like"/>
    <property type="match status" value="1"/>
</dbReference>
<evidence type="ECO:0000256" key="1">
    <source>
        <dbReference type="ARBA" id="ARBA00004834"/>
    </source>
</evidence>
<gene>
    <name evidence="9" type="ORF">AZF04_07945</name>
</gene>
<protein>
    <recommendedName>
        <fullName evidence="8">Extracellular endo-alpha-(1-&gt;5)-L-arabinanase C-terminal domain-containing protein</fullName>
    </recommendedName>
</protein>
<feature type="domain" description="Extracellular endo-alpha-(1-&gt;5)-L-arabinanase C-terminal" evidence="8">
    <location>
        <begin position="441"/>
        <end position="544"/>
    </location>
</feature>
<dbReference type="InterPro" id="IPR032291">
    <property type="entry name" value="Abn2_C"/>
</dbReference>
<evidence type="ECO:0000256" key="3">
    <source>
        <dbReference type="ARBA" id="ARBA00022801"/>
    </source>
</evidence>
<feature type="site" description="Important for catalytic activity, responsible for pKa modulation of the active site Glu and correct orientation of both the proton donor and substrate" evidence="6">
    <location>
        <position position="238"/>
    </location>
</feature>
<evidence type="ECO:0000259" key="8">
    <source>
        <dbReference type="Pfam" id="PF16369"/>
    </source>
</evidence>
<keyword evidence="4 7" id="KW-0326">Glycosidase</keyword>
<dbReference type="PANTHER" id="PTHR43301:SF3">
    <property type="entry name" value="ARABINAN ENDO-1,5-ALPHA-L-ARABINOSIDASE A-RELATED"/>
    <property type="match status" value="1"/>
</dbReference>
<evidence type="ECO:0000256" key="2">
    <source>
        <dbReference type="ARBA" id="ARBA00009865"/>
    </source>
</evidence>
<dbReference type="GO" id="GO:0004553">
    <property type="term" value="F:hydrolase activity, hydrolyzing O-glycosyl compounds"/>
    <property type="evidence" value="ECO:0007669"/>
    <property type="project" value="InterPro"/>
</dbReference>
<evidence type="ECO:0000256" key="4">
    <source>
        <dbReference type="ARBA" id="ARBA00023295"/>
    </source>
</evidence>
<comment type="pathway">
    <text evidence="1">Glycan metabolism; L-arabinan degradation.</text>
</comment>
<name>A0A162DF84_9BACI</name>
<evidence type="ECO:0000256" key="5">
    <source>
        <dbReference type="PIRSR" id="PIRSR606710-1"/>
    </source>
</evidence>
<dbReference type="Proteomes" id="UP000075806">
    <property type="component" value="Unassembled WGS sequence"/>
</dbReference>
<dbReference type="InterPro" id="IPR023296">
    <property type="entry name" value="Glyco_hydro_beta-prop_sf"/>
</dbReference>
<dbReference type="SUPFAM" id="SSF75005">
    <property type="entry name" value="Arabinanase/levansucrase/invertase"/>
    <property type="match status" value="1"/>
</dbReference>
<keyword evidence="3 7" id="KW-0378">Hydrolase</keyword>
<dbReference type="GO" id="GO:0005975">
    <property type="term" value="P:carbohydrate metabolic process"/>
    <property type="evidence" value="ECO:0007669"/>
    <property type="project" value="InterPro"/>
</dbReference>
<dbReference type="OrthoDB" id="9801455at2"/>
<comment type="similarity">
    <text evidence="2 7">Belongs to the glycosyl hydrolase 43 family.</text>
</comment>
<dbReference type="EMBL" id="LTAO01000023">
    <property type="protein sequence ID" value="KYG29445.1"/>
    <property type="molecule type" value="Genomic_DNA"/>
</dbReference>
<keyword evidence="10" id="KW-1185">Reference proteome</keyword>
<evidence type="ECO:0000256" key="7">
    <source>
        <dbReference type="RuleBase" id="RU361187"/>
    </source>
</evidence>
<dbReference type="Gene3D" id="2.40.128.10">
    <property type="match status" value="1"/>
</dbReference>
<dbReference type="AlphaFoldDB" id="A0A162DF84"/>
<reference evidence="9" key="1">
    <citation type="submission" date="2016-02" db="EMBL/GenBank/DDBJ databases">
        <title>Genome sequence of Bacillus trypoxylicola KCTC 13244(T).</title>
        <authorList>
            <person name="Jeong H."/>
            <person name="Park S.-H."/>
            <person name="Choi S.-K."/>
        </authorList>
    </citation>
    <scope>NUCLEOTIDE SEQUENCE [LARGE SCALE GENOMIC DNA]</scope>
    <source>
        <strain evidence="9">KCTC 13244</strain>
    </source>
</reference>
<accession>A0A162DF84</accession>
<proteinExistence type="inferred from homology"/>
<dbReference type="Pfam" id="PF16369">
    <property type="entry name" value="GH43_C"/>
    <property type="match status" value="1"/>
</dbReference>
<dbReference type="InterPro" id="IPR050727">
    <property type="entry name" value="GH43_arabinanases"/>
</dbReference>
<dbReference type="Pfam" id="PF04616">
    <property type="entry name" value="Glyco_hydro_43"/>
    <property type="match status" value="1"/>
</dbReference>
<dbReference type="RefSeq" id="WP_061949244.1">
    <property type="nucleotide sequence ID" value="NZ_LTAO01000023.1"/>
</dbReference>
<evidence type="ECO:0000313" key="9">
    <source>
        <dbReference type="EMBL" id="KYG29445.1"/>
    </source>
</evidence>
<dbReference type="STRING" id="519424.AZF04_07945"/>
<evidence type="ECO:0000256" key="6">
    <source>
        <dbReference type="PIRSR" id="PIRSR606710-2"/>
    </source>
</evidence>
<dbReference type="InterPro" id="IPR006710">
    <property type="entry name" value="Glyco_hydro_43"/>
</dbReference>
<dbReference type="Gene3D" id="2.115.10.20">
    <property type="entry name" value="Glycosyl hydrolase domain, family 43"/>
    <property type="match status" value="1"/>
</dbReference>
<sequence>MKKKKRTKMLIGVVVTGVTVSALIWAKLNVSSLHGKKGLEAPIDPPLFNEVSVHDPSIIKVDSMYYVFGTHVEAARSPDLISWSRFSNGYKTPDNILYGDLSENLAESFKWAGENDADSKGGYAVWAPEVFWNKDYRNDDGTKGAFMLYYSASSTYMRSAIGYAVSKEIEGPYRYVQTIVYSGFTKKEAFDQNSEVNKKWTNTNIQSLIDEDLIDEENQKWFNGDGSYNNQQYPNAIDANVFYDEDERLWMTYGSWSGGIFIVELDKETGEMIYPREDGETEDGRLIDRYFGTKIAGGFGKSGEGPYVKYDRDHGYYYLFMTYGWLGVDGGYNMRVFRSTNPEGPYLDVKGQNAVLLGNIENSSIGNKLMGNFKFEKKAGDRETGQGWGYASPGHNSVFFDETTGDKWIVFHTRFPNKGERHELRVHRLMMNSAGWPVIAPFRYAGETLETLEERDVRGSFQLIHHGMDNSTEIKRSKEMILEKNGLVSGDVNGTWVFKKPNIVEIEMNGIIYDGFVLKQWDQELREWNITFTASSDQGVSIWGNQIPIESK</sequence>
<organism evidence="9 10">
    <name type="scientific">Alkalihalobacillus trypoxylicola</name>
    <dbReference type="NCBI Taxonomy" id="519424"/>
    <lineage>
        <taxon>Bacteria</taxon>
        <taxon>Bacillati</taxon>
        <taxon>Bacillota</taxon>
        <taxon>Bacilli</taxon>
        <taxon>Bacillales</taxon>
        <taxon>Bacillaceae</taxon>
        <taxon>Alkalihalobacillus</taxon>
    </lineage>
</organism>
<comment type="caution">
    <text evidence="9">The sequence shown here is derived from an EMBL/GenBank/DDBJ whole genome shotgun (WGS) entry which is preliminary data.</text>
</comment>
<dbReference type="PANTHER" id="PTHR43301">
    <property type="entry name" value="ARABINAN ENDO-1,5-ALPHA-L-ARABINOSIDASE"/>
    <property type="match status" value="1"/>
</dbReference>